<evidence type="ECO:0000256" key="1">
    <source>
        <dbReference type="SAM" id="MobiDB-lite"/>
    </source>
</evidence>
<dbReference type="InterPro" id="IPR006115">
    <property type="entry name" value="6PGDH_NADP-bd"/>
</dbReference>
<dbReference type="Proteomes" id="UP000007266">
    <property type="component" value="Linkage group 4"/>
</dbReference>
<dbReference type="SMART" id="SM00293">
    <property type="entry name" value="PWWP"/>
    <property type="match status" value="1"/>
</dbReference>
<dbReference type="GO" id="GO:0031491">
    <property type="term" value="F:nucleosome binding"/>
    <property type="evidence" value="ECO:0000318"/>
    <property type="project" value="GO_Central"/>
</dbReference>
<dbReference type="SUPFAM" id="SSF63748">
    <property type="entry name" value="Tudor/PWWP/MBT"/>
    <property type="match status" value="1"/>
</dbReference>
<reference evidence="3 4" key="2">
    <citation type="journal article" date="2010" name="Nucleic Acids Res.">
        <title>BeetleBase in 2010: revisions to provide comprehensive genomic information for Tribolium castaneum.</title>
        <authorList>
            <person name="Kim H.S."/>
            <person name="Murphy T."/>
            <person name="Xia J."/>
            <person name="Caragea D."/>
            <person name="Park Y."/>
            <person name="Beeman R.W."/>
            <person name="Lorenzen M.D."/>
            <person name="Butcher S."/>
            <person name="Manak J.R."/>
            <person name="Brown S.J."/>
        </authorList>
    </citation>
    <scope>GENOME REANNOTATION</scope>
    <source>
        <strain evidence="3 4">Georgia GA2</strain>
    </source>
</reference>
<accession>D2A023</accession>
<dbReference type="CDD" id="cd05836">
    <property type="entry name" value="PWWP_GLYR1"/>
    <property type="match status" value="1"/>
</dbReference>
<dbReference type="eggNOG" id="KOG1904">
    <property type="taxonomic scope" value="Eukaryota"/>
</dbReference>
<keyword evidence="4" id="KW-1185">Reference proteome</keyword>
<organism evidence="3 4">
    <name type="scientific">Tribolium castaneum</name>
    <name type="common">Red flour beetle</name>
    <dbReference type="NCBI Taxonomy" id="7070"/>
    <lineage>
        <taxon>Eukaryota</taxon>
        <taxon>Metazoa</taxon>
        <taxon>Ecdysozoa</taxon>
        <taxon>Arthropoda</taxon>
        <taxon>Hexapoda</taxon>
        <taxon>Insecta</taxon>
        <taxon>Pterygota</taxon>
        <taxon>Neoptera</taxon>
        <taxon>Endopterygota</taxon>
        <taxon>Coleoptera</taxon>
        <taxon>Polyphaga</taxon>
        <taxon>Cucujiformia</taxon>
        <taxon>Tenebrionidae</taxon>
        <taxon>Tenebrionidae incertae sedis</taxon>
        <taxon>Tribolium</taxon>
    </lineage>
</organism>
<dbReference type="eggNOG" id="KOG0409">
    <property type="taxonomic scope" value="Eukaryota"/>
</dbReference>
<dbReference type="PhylomeDB" id="D2A023"/>
<evidence type="ECO:0000259" key="2">
    <source>
        <dbReference type="PROSITE" id="PS50812"/>
    </source>
</evidence>
<dbReference type="PANTHER" id="PTHR12550">
    <property type="entry name" value="HEPATOMA-DERIVED GROWTH FACTOR-RELATED"/>
    <property type="match status" value="1"/>
</dbReference>
<feature type="domain" description="PWWP" evidence="2">
    <location>
        <begin position="7"/>
        <end position="65"/>
    </location>
</feature>
<dbReference type="Gene3D" id="3.40.50.720">
    <property type="entry name" value="NAD(P)-binding Rossmann-like Domain"/>
    <property type="match status" value="1"/>
</dbReference>
<evidence type="ECO:0000313" key="3">
    <source>
        <dbReference type="EMBL" id="EFA01759.1"/>
    </source>
</evidence>
<dbReference type="GO" id="GO:0000785">
    <property type="term" value="C:chromatin"/>
    <property type="evidence" value="ECO:0000318"/>
    <property type="project" value="GO_Central"/>
</dbReference>
<sequence length="275" mass="31276">MDYEPQIGDLVWAKMKSYSPWPARIVKPGPNSKKQSKKGSHWVYFFGSNNYAWIETPNIKPYEKFKEKFSGLCKSTPFKDAVDDIEDYIKKRSEDSNYDAVFESLLKTESELVKQQQQQSPKKPRKSGASKRQSSDSPRNTSAKKPKPQSPSLKFDENGTSEEPYEEEILNLPPILSKPESPKLDLNKVSVDLKNKNISASPMAFGFMGLGNMGSNVVMNLINSGHRVNLWNRSSQKMSLFYLRQVMRAAYIQLCNVCVSDQTNSFFTKCRSNAN</sequence>
<dbReference type="GO" id="GO:0140673">
    <property type="term" value="P:transcription elongation-coupled chromatin remodeling"/>
    <property type="evidence" value="ECO:0000318"/>
    <property type="project" value="GO_Central"/>
</dbReference>
<feature type="compositionally biased region" description="Polar residues" evidence="1">
    <location>
        <begin position="130"/>
        <end position="141"/>
    </location>
</feature>
<dbReference type="HOGENOM" id="CLU_062699_0_0_1"/>
<evidence type="ECO:0000313" key="4">
    <source>
        <dbReference type="Proteomes" id="UP000007266"/>
    </source>
</evidence>
<feature type="region of interest" description="Disordered" evidence="1">
    <location>
        <begin position="112"/>
        <end position="177"/>
    </location>
</feature>
<dbReference type="GO" id="GO:0003677">
    <property type="term" value="F:DNA binding"/>
    <property type="evidence" value="ECO:0000318"/>
    <property type="project" value="GO_Central"/>
</dbReference>
<dbReference type="Pfam" id="PF00855">
    <property type="entry name" value="PWWP"/>
    <property type="match status" value="1"/>
</dbReference>
<dbReference type="GO" id="GO:0050661">
    <property type="term" value="F:NADP binding"/>
    <property type="evidence" value="ECO:0007669"/>
    <property type="project" value="InterPro"/>
</dbReference>
<dbReference type="Gene3D" id="2.30.30.140">
    <property type="match status" value="1"/>
</dbReference>
<dbReference type="InterPro" id="IPR035501">
    <property type="entry name" value="GLYR1_PWWP"/>
</dbReference>
<name>D2A023_TRICA</name>
<proteinExistence type="predicted"/>
<protein>
    <submittedName>
        <fullName evidence="3">Oxidoreductase GLYR1-like Protein</fullName>
    </submittedName>
</protein>
<dbReference type="InParanoid" id="D2A023"/>
<dbReference type="PANTHER" id="PTHR12550:SF70">
    <property type="entry name" value="JIL-1 ANCHORING AND STABILIZING PROTEIN, ISOFORM A"/>
    <property type="match status" value="1"/>
</dbReference>
<dbReference type="SUPFAM" id="SSF51735">
    <property type="entry name" value="NAD(P)-binding Rossmann-fold domains"/>
    <property type="match status" value="1"/>
</dbReference>
<dbReference type="Pfam" id="PF03446">
    <property type="entry name" value="NAD_binding_2"/>
    <property type="match status" value="1"/>
</dbReference>
<gene>
    <name evidence="3" type="primary">GLEAN_07358</name>
    <name evidence="3" type="ORF">TcasGA2_TC007358</name>
</gene>
<reference evidence="3 4" key="1">
    <citation type="journal article" date="2008" name="Nature">
        <title>The genome of the model beetle and pest Tribolium castaneum.</title>
        <authorList>
            <consortium name="Tribolium Genome Sequencing Consortium"/>
            <person name="Richards S."/>
            <person name="Gibbs R.A."/>
            <person name="Weinstock G.M."/>
            <person name="Brown S.J."/>
            <person name="Denell R."/>
            <person name="Beeman R.W."/>
            <person name="Gibbs R."/>
            <person name="Beeman R.W."/>
            <person name="Brown S.J."/>
            <person name="Bucher G."/>
            <person name="Friedrich M."/>
            <person name="Grimmelikhuijzen C.J."/>
            <person name="Klingler M."/>
            <person name="Lorenzen M."/>
            <person name="Richards S."/>
            <person name="Roth S."/>
            <person name="Schroder R."/>
            <person name="Tautz D."/>
            <person name="Zdobnov E.M."/>
            <person name="Muzny D."/>
            <person name="Gibbs R.A."/>
            <person name="Weinstock G.M."/>
            <person name="Attaway T."/>
            <person name="Bell S."/>
            <person name="Buhay C.J."/>
            <person name="Chandrabose M.N."/>
            <person name="Chavez D."/>
            <person name="Clerk-Blankenburg K.P."/>
            <person name="Cree A."/>
            <person name="Dao M."/>
            <person name="Davis C."/>
            <person name="Chacko J."/>
            <person name="Dinh H."/>
            <person name="Dugan-Rocha S."/>
            <person name="Fowler G."/>
            <person name="Garner T.T."/>
            <person name="Garnes J."/>
            <person name="Gnirke A."/>
            <person name="Hawes A."/>
            <person name="Hernandez J."/>
            <person name="Hines S."/>
            <person name="Holder M."/>
            <person name="Hume J."/>
            <person name="Jhangiani S.N."/>
            <person name="Joshi V."/>
            <person name="Khan Z.M."/>
            <person name="Jackson L."/>
            <person name="Kovar C."/>
            <person name="Kowis A."/>
            <person name="Lee S."/>
            <person name="Lewis L.R."/>
            <person name="Margolis J."/>
            <person name="Morgan M."/>
            <person name="Nazareth L.V."/>
            <person name="Nguyen N."/>
            <person name="Okwuonu G."/>
            <person name="Parker D."/>
            <person name="Richards S."/>
            <person name="Ruiz S.J."/>
            <person name="Santibanez J."/>
            <person name="Savard J."/>
            <person name="Scherer S.E."/>
            <person name="Schneider B."/>
            <person name="Sodergren E."/>
            <person name="Tautz D."/>
            <person name="Vattahil S."/>
            <person name="Villasana D."/>
            <person name="White C.S."/>
            <person name="Wright R."/>
            <person name="Park Y."/>
            <person name="Beeman R.W."/>
            <person name="Lord J."/>
            <person name="Oppert B."/>
            <person name="Lorenzen M."/>
            <person name="Brown S."/>
            <person name="Wang L."/>
            <person name="Savard J."/>
            <person name="Tautz D."/>
            <person name="Richards S."/>
            <person name="Weinstock G."/>
            <person name="Gibbs R.A."/>
            <person name="Liu Y."/>
            <person name="Worley K."/>
            <person name="Weinstock G."/>
            <person name="Elsik C.G."/>
            <person name="Reese J.T."/>
            <person name="Elhaik E."/>
            <person name="Landan G."/>
            <person name="Graur D."/>
            <person name="Arensburger P."/>
            <person name="Atkinson P."/>
            <person name="Beeman R.W."/>
            <person name="Beidler J."/>
            <person name="Brown S.J."/>
            <person name="Demuth J.P."/>
            <person name="Drury D.W."/>
            <person name="Du Y.Z."/>
            <person name="Fujiwara H."/>
            <person name="Lorenzen M."/>
            <person name="Maselli V."/>
            <person name="Osanai M."/>
            <person name="Park Y."/>
            <person name="Robertson H.M."/>
            <person name="Tu Z."/>
            <person name="Wang J.J."/>
            <person name="Wang S."/>
            <person name="Richards S."/>
            <person name="Song H."/>
            <person name="Zhang L."/>
            <person name="Sodergren E."/>
            <person name="Werner D."/>
            <person name="Stanke M."/>
            <person name="Morgenstern B."/>
            <person name="Solovyev V."/>
            <person name="Kosarev P."/>
            <person name="Brown G."/>
            <person name="Chen H.C."/>
            <person name="Ermolaeva O."/>
            <person name="Hlavina W."/>
            <person name="Kapustin Y."/>
            <person name="Kiryutin B."/>
            <person name="Kitts P."/>
            <person name="Maglott D."/>
            <person name="Pruitt K."/>
            <person name="Sapojnikov V."/>
            <person name="Souvorov A."/>
            <person name="Mackey A.J."/>
            <person name="Waterhouse R.M."/>
            <person name="Wyder S."/>
            <person name="Zdobnov E.M."/>
            <person name="Zdobnov E.M."/>
            <person name="Wyder S."/>
            <person name="Kriventseva E.V."/>
            <person name="Kadowaki T."/>
            <person name="Bork P."/>
            <person name="Aranda M."/>
            <person name="Bao R."/>
            <person name="Beermann A."/>
            <person name="Berns N."/>
            <person name="Bolognesi R."/>
            <person name="Bonneton F."/>
            <person name="Bopp D."/>
            <person name="Brown S.J."/>
            <person name="Bucher G."/>
            <person name="Butts T."/>
            <person name="Chaumot A."/>
            <person name="Denell R.E."/>
            <person name="Ferrier D.E."/>
            <person name="Friedrich M."/>
            <person name="Gordon C.M."/>
            <person name="Jindra M."/>
            <person name="Klingler M."/>
            <person name="Lan Q."/>
            <person name="Lattorff H.M."/>
            <person name="Laudet V."/>
            <person name="von Levetsow C."/>
            <person name="Liu Z."/>
            <person name="Lutz R."/>
            <person name="Lynch J.A."/>
            <person name="da Fonseca R.N."/>
            <person name="Posnien N."/>
            <person name="Reuter R."/>
            <person name="Roth S."/>
            <person name="Savard J."/>
            <person name="Schinko J.B."/>
            <person name="Schmitt C."/>
            <person name="Schoppmeier M."/>
            <person name="Schroder R."/>
            <person name="Shippy T.D."/>
            <person name="Simonnet F."/>
            <person name="Marques-Souza H."/>
            <person name="Tautz D."/>
            <person name="Tomoyasu Y."/>
            <person name="Trauner J."/>
            <person name="Van der Zee M."/>
            <person name="Vervoort M."/>
            <person name="Wittkopp N."/>
            <person name="Wimmer E.A."/>
            <person name="Yang X."/>
            <person name="Jones A.K."/>
            <person name="Sattelle D.B."/>
            <person name="Ebert P.R."/>
            <person name="Nelson D."/>
            <person name="Scott J.G."/>
            <person name="Beeman R.W."/>
            <person name="Muthukrishnan S."/>
            <person name="Kramer K.J."/>
            <person name="Arakane Y."/>
            <person name="Beeman R.W."/>
            <person name="Zhu Q."/>
            <person name="Hogenkamp D."/>
            <person name="Dixit R."/>
            <person name="Oppert B."/>
            <person name="Jiang H."/>
            <person name="Zou Z."/>
            <person name="Marshall J."/>
            <person name="Elpidina E."/>
            <person name="Vinokurov K."/>
            <person name="Oppert C."/>
            <person name="Zou Z."/>
            <person name="Evans J."/>
            <person name="Lu Z."/>
            <person name="Zhao P."/>
            <person name="Sumathipala N."/>
            <person name="Altincicek B."/>
            <person name="Vilcinskas A."/>
            <person name="Williams M."/>
            <person name="Hultmark D."/>
            <person name="Hetru C."/>
            <person name="Jiang H."/>
            <person name="Grimmelikhuijzen C.J."/>
            <person name="Hauser F."/>
            <person name="Cazzamali G."/>
            <person name="Williamson M."/>
            <person name="Park Y."/>
            <person name="Li B."/>
            <person name="Tanaka Y."/>
            <person name="Predel R."/>
            <person name="Neupert S."/>
            <person name="Schachtner J."/>
            <person name="Verleyen P."/>
            <person name="Raible F."/>
            <person name="Bork P."/>
            <person name="Friedrich M."/>
            <person name="Walden K.K."/>
            <person name="Robertson H.M."/>
            <person name="Angeli S."/>
            <person name="Foret S."/>
            <person name="Bucher G."/>
            <person name="Schuetz S."/>
            <person name="Maleszka R."/>
            <person name="Wimmer E.A."/>
            <person name="Beeman R.W."/>
            <person name="Lorenzen M."/>
            <person name="Tomoyasu Y."/>
            <person name="Miller S.C."/>
            <person name="Grossmann D."/>
            <person name="Bucher G."/>
        </authorList>
    </citation>
    <scope>NUCLEOTIDE SEQUENCE [LARGE SCALE GENOMIC DNA]</scope>
    <source>
        <strain evidence="3 4">Georgia GA2</strain>
    </source>
</reference>
<feature type="compositionally biased region" description="Acidic residues" evidence="1">
    <location>
        <begin position="159"/>
        <end position="169"/>
    </location>
</feature>
<dbReference type="InterPro" id="IPR036291">
    <property type="entry name" value="NAD(P)-bd_dom_sf"/>
</dbReference>
<dbReference type="InterPro" id="IPR000313">
    <property type="entry name" value="PWWP_dom"/>
</dbReference>
<dbReference type="OMA" id="RTQEKVC"/>
<dbReference type="PROSITE" id="PS50812">
    <property type="entry name" value="PWWP"/>
    <property type="match status" value="1"/>
</dbReference>
<dbReference type="STRING" id="7070.D2A023"/>
<dbReference type="AlphaFoldDB" id="D2A023"/>
<dbReference type="FunCoup" id="D2A023">
    <property type="interactions" value="1756"/>
</dbReference>
<dbReference type="EMBL" id="KQ971338">
    <property type="protein sequence ID" value="EFA01759.1"/>
    <property type="molecule type" value="Genomic_DNA"/>
</dbReference>